<sequence>MADSIHFTNNICYWPATTIVRRIRTQEITVEGVVRAFLQQISQHNARINAITDLRTEADLLQEAREKDCQVRAGAVLGPLHGLPMTVKDGFSVRGLISSNGHPVYRRHRATEDAELVKRLKQAGAIIIGKTNLPLFSIDWQSTNWWFGQTNNPYDVRCVAGGSSGGAAAAVAMGFTPVELGSDAGGSIRVPAHFCGICGIRTTEQALSNRGQFKFPGQPQGHRLLTVAGPMAKNVADLLLLMPVLWEGGHLLAEIPPVAFGSSYWNGEKLAIAYAPTLAGTEVDAEYQQIFSAFLTRLAPAGHTLELGSPAYVEADASPLHGRLLGREIDASSPVPTFLKKAAMYLFILLKYRDKHWARGVWQGIGMSATRYATTLSQKEVLADSYTEFFGRFDIWLTPVASISAFAHQPAGKPFSVNGQRVPYTDAMGRFNFTTALAGHPIVVIPIGQTAAGLPVGVQIHAKKWTDKRLLEIAQHLETFTNGFQLPAQ</sequence>
<dbReference type="Proteomes" id="UP001501469">
    <property type="component" value="Unassembled WGS sequence"/>
</dbReference>
<dbReference type="PANTHER" id="PTHR43372:SF4">
    <property type="entry name" value="FATTY-ACID AMIDE HYDROLASE 2"/>
    <property type="match status" value="1"/>
</dbReference>
<gene>
    <name evidence="2" type="ORF">GCM10022409_29370</name>
</gene>
<dbReference type="RefSeq" id="WP_345055954.1">
    <property type="nucleotide sequence ID" value="NZ_BAABDK010000023.1"/>
</dbReference>
<dbReference type="InterPro" id="IPR023631">
    <property type="entry name" value="Amidase_dom"/>
</dbReference>
<evidence type="ECO:0000313" key="2">
    <source>
        <dbReference type="EMBL" id="GAA4041502.1"/>
    </source>
</evidence>
<dbReference type="Pfam" id="PF01425">
    <property type="entry name" value="Amidase"/>
    <property type="match status" value="1"/>
</dbReference>
<comment type="caution">
    <text evidence="2">The sequence shown here is derived from an EMBL/GenBank/DDBJ whole genome shotgun (WGS) entry which is preliminary data.</text>
</comment>
<dbReference type="PANTHER" id="PTHR43372">
    <property type="entry name" value="FATTY-ACID AMIDE HYDROLASE"/>
    <property type="match status" value="1"/>
</dbReference>
<accession>A0ABP7UEU5</accession>
<reference evidence="3" key="1">
    <citation type="journal article" date="2019" name="Int. J. Syst. Evol. Microbiol.">
        <title>The Global Catalogue of Microorganisms (GCM) 10K type strain sequencing project: providing services to taxonomists for standard genome sequencing and annotation.</title>
        <authorList>
            <consortium name="The Broad Institute Genomics Platform"/>
            <consortium name="The Broad Institute Genome Sequencing Center for Infectious Disease"/>
            <person name="Wu L."/>
            <person name="Ma J."/>
        </authorList>
    </citation>
    <scope>NUCLEOTIDE SEQUENCE [LARGE SCALE GENOMIC DNA]</scope>
    <source>
        <strain evidence="3">JCM 17225</strain>
    </source>
</reference>
<dbReference type="InterPro" id="IPR052739">
    <property type="entry name" value="FAAH2"/>
</dbReference>
<evidence type="ECO:0000259" key="1">
    <source>
        <dbReference type="Pfam" id="PF01425"/>
    </source>
</evidence>
<dbReference type="InterPro" id="IPR036928">
    <property type="entry name" value="AS_sf"/>
</dbReference>
<feature type="domain" description="Amidase" evidence="1">
    <location>
        <begin position="33"/>
        <end position="471"/>
    </location>
</feature>
<proteinExistence type="predicted"/>
<keyword evidence="3" id="KW-1185">Reference proteome</keyword>
<protein>
    <submittedName>
        <fullName evidence="2">Amidase</fullName>
    </submittedName>
</protein>
<dbReference type="PIRSF" id="PIRSF001221">
    <property type="entry name" value="Amidase_fungi"/>
    <property type="match status" value="1"/>
</dbReference>
<name>A0ABP7UEU5_9BACT</name>
<dbReference type="EMBL" id="BAABDK010000023">
    <property type="protein sequence ID" value="GAA4041502.1"/>
    <property type="molecule type" value="Genomic_DNA"/>
</dbReference>
<evidence type="ECO:0000313" key="3">
    <source>
        <dbReference type="Proteomes" id="UP001501469"/>
    </source>
</evidence>
<organism evidence="2 3">
    <name type="scientific">Hymenobacter glaciei</name>
    <dbReference type="NCBI Taxonomy" id="877209"/>
    <lineage>
        <taxon>Bacteria</taxon>
        <taxon>Pseudomonadati</taxon>
        <taxon>Bacteroidota</taxon>
        <taxon>Cytophagia</taxon>
        <taxon>Cytophagales</taxon>
        <taxon>Hymenobacteraceae</taxon>
        <taxon>Hymenobacter</taxon>
    </lineage>
</organism>
<dbReference type="SUPFAM" id="SSF75304">
    <property type="entry name" value="Amidase signature (AS) enzymes"/>
    <property type="match status" value="1"/>
</dbReference>
<dbReference type="Gene3D" id="3.90.1300.10">
    <property type="entry name" value="Amidase signature (AS) domain"/>
    <property type="match status" value="1"/>
</dbReference>